<name>A0A8J5JGA0_HOMAM</name>
<accession>A0A8J5JGA0</accession>
<evidence type="ECO:0000256" key="1">
    <source>
        <dbReference type="ARBA" id="ARBA00004123"/>
    </source>
</evidence>
<reference evidence="2" key="1">
    <citation type="journal article" date="2021" name="Sci. Adv.">
        <title>The American lobster genome reveals insights on longevity, neural, and immune adaptations.</title>
        <authorList>
            <person name="Polinski J.M."/>
            <person name="Zimin A.V."/>
            <person name="Clark K.F."/>
            <person name="Kohn A.B."/>
            <person name="Sadowski N."/>
            <person name="Timp W."/>
            <person name="Ptitsyn A."/>
            <person name="Khanna P."/>
            <person name="Romanova D.Y."/>
            <person name="Williams P."/>
            <person name="Greenwood S.J."/>
            <person name="Moroz L.L."/>
            <person name="Walt D.R."/>
            <person name="Bodnar A.G."/>
        </authorList>
    </citation>
    <scope>NUCLEOTIDE SEQUENCE</scope>
    <source>
        <strain evidence="2">GMGI-L3</strain>
    </source>
</reference>
<dbReference type="InterPro" id="IPR009057">
    <property type="entry name" value="Homeodomain-like_sf"/>
</dbReference>
<proteinExistence type="predicted"/>
<evidence type="ECO:0000313" key="3">
    <source>
        <dbReference type="Proteomes" id="UP000747542"/>
    </source>
</evidence>
<dbReference type="AlphaFoldDB" id="A0A8J5JGA0"/>
<dbReference type="SUPFAM" id="SSF46689">
    <property type="entry name" value="Homeodomain-like"/>
    <property type="match status" value="1"/>
</dbReference>
<keyword evidence="3" id="KW-1185">Reference proteome</keyword>
<sequence length="122" mass="13612">MSRGLTTRDDIAAMIALYKANNELRDFSAQTGVGLRVVQKLVKRYRELGEDVLPAPLPKSGRPKLLSARTLEVISRQVKSNPALTAREVKGRNPRLVSHVSLRCVQQSLQDALEFKSFRVPS</sequence>
<comment type="subcellular location">
    <subcellularLocation>
        <location evidence="1">Nucleus</location>
    </subcellularLocation>
</comment>
<evidence type="ECO:0000313" key="2">
    <source>
        <dbReference type="EMBL" id="KAG7156164.1"/>
    </source>
</evidence>
<comment type="caution">
    <text evidence="2">The sequence shown here is derived from an EMBL/GenBank/DDBJ whole genome shotgun (WGS) entry which is preliminary data.</text>
</comment>
<gene>
    <name evidence="2" type="ORF">Hamer_G024084</name>
</gene>
<dbReference type="Proteomes" id="UP000747542">
    <property type="component" value="Unassembled WGS sequence"/>
</dbReference>
<dbReference type="GO" id="GO:0005634">
    <property type="term" value="C:nucleus"/>
    <property type="evidence" value="ECO:0007669"/>
    <property type="project" value="UniProtKB-SubCell"/>
</dbReference>
<protein>
    <submittedName>
        <fullName evidence="2">Uncharacterized protein</fullName>
    </submittedName>
</protein>
<organism evidence="2 3">
    <name type="scientific">Homarus americanus</name>
    <name type="common">American lobster</name>
    <dbReference type="NCBI Taxonomy" id="6706"/>
    <lineage>
        <taxon>Eukaryota</taxon>
        <taxon>Metazoa</taxon>
        <taxon>Ecdysozoa</taxon>
        <taxon>Arthropoda</taxon>
        <taxon>Crustacea</taxon>
        <taxon>Multicrustacea</taxon>
        <taxon>Malacostraca</taxon>
        <taxon>Eumalacostraca</taxon>
        <taxon>Eucarida</taxon>
        <taxon>Decapoda</taxon>
        <taxon>Pleocyemata</taxon>
        <taxon>Astacidea</taxon>
        <taxon>Nephropoidea</taxon>
        <taxon>Nephropidae</taxon>
        <taxon>Homarus</taxon>
    </lineage>
</organism>
<dbReference type="EMBL" id="JAHLQT010039783">
    <property type="protein sequence ID" value="KAG7156164.1"/>
    <property type="molecule type" value="Genomic_DNA"/>
</dbReference>